<evidence type="ECO:0000256" key="1">
    <source>
        <dbReference type="ARBA" id="ARBA00012513"/>
    </source>
</evidence>
<dbReference type="InterPro" id="IPR008271">
    <property type="entry name" value="Ser/Thr_kinase_AS"/>
</dbReference>
<feature type="domain" description="Protein kinase" evidence="9">
    <location>
        <begin position="16"/>
        <end position="254"/>
    </location>
</feature>
<keyword evidence="5" id="KW-0418">Kinase</keyword>
<protein>
    <recommendedName>
        <fullName evidence="1">non-specific serine/threonine protein kinase</fullName>
        <ecNumber evidence="1">2.7.11.1</ecNumber>
    </recommendedName>
</protein>
<dbReference type="InterPro" id="IPR051131">
    <property type="entry name" value="NEK_Ser/Thr_kinase_NIMA"/>
</dbReference>
<keyword evidence="6" id="KW-0067">ATP-binding</keyword>
<evidence type="ECO:0000256" key="7">
    <source>
        <dbReference type="ARBA" id="ARBA00047899"/>
    </source>
</evidence>
<dbReference type="PROSITE" id="PS00108">
    <property type="entry name" value="PROTEIN_KINASE_ST"/>
    <property type="match status" value="1"/>
</dbReference>
<comment type="caution">
    <text evidence="10">The sequence shown here is derived from an EMBL/GenBank/DDBJ whole genome shotgun (WGS) entry which is preliminary data.</text>
</comment>
<keyword evidence="4" id="KW-0547">Nucleotide-binding</keyword>
<reference evidence="10 11" key="1">
    <citation type="submission" date="2019-03" db="EMBL/GenBank/DDBJ databases">
        <title>Single cell metagenomics reveals metabolic interactions within the superorganism composed of flagellate Streblomastix strix and complex community of Bacteroidetes bacteria on its surface.</title>
        <authorList>
            <person name="Treitli S.C."/>
            <person name="Kolisko M."/>
            <person name="Husnik F."/>
            <person name="Keeling P."/>
            <person name="Hampl V."/>
        </authorList>
    </citation>
    <scope>NUCLEOTIDE SEQUENCE [LARGE SCALE GENOMIC DNA]</scope>
    <source>
        <strain evidence="10">ST1C</strain>
    </source>
</reference>
<evidence type="ECO:0000256" key="4">
    <source>
        <dbReference type="ARBA" id="ARBA00022741"/>
    </source>
</evidence>
<dbReference type="Proteomes" id="UP000324800">
    <property type="component" value="Unassembled WGS sequence"/>
</dbReference>
<dbReference type="Pfam" id="PF00069">
    <property type="entry name" value="Pkinase"/>
    <property type="match status" value="1"/>
</dbReference>
<organism evidence="10 11">
    <name type="scientific">Streblomastix strix</name>
    <dbReference type="NCBI Taxonomy" id="222440"/>
    <lineage>
        <taxon>Eukaryota</taxon>
        <taxon>Metamonada</taxon>
        <taxon>Preaxostyla</taxon>
        <taxon>Oxymonadida</taxon>
        <taxon>Streblomastigidae</taxon>
        <taxon>Streblomastix</taxon>
    </lineage>
</organism>
<gene>
    <name evidence="10" type="ORF">EZS28_017599</name>
</gene>
<evidence type="ECO:0000313" key="11">
    <source>
        <dbReference type="Proteomes" id="UP000324800"/>
    </source>
</evidence>
<proteinExistence type="predicted"/>
<evidence type="ECO:0000256" key="2">
    <source>
        <dbReference type="ARBA" id="ARBA00022527"/>
    </source>
</evidence>
<dbReference type="EC" id="2.7.11.1" evidence="1"/>
<dbReference type="SMART" id="SM00220">
    <property type="entry name" value="S_TKc"/>
    <property type="match status" value="1"/>
</dbReference>
<evidence type="ECO:0000256" key="5">
    <source>
        <dbReference type="ARBA" id="ARBA00022777"/>
    </source>
</evidence>
<keyword evidence="3" id="KW-0808">Transferase</keyword>
<keyword evidence="2" id="KW-0723">Serine/threonine-protein kinase</keyword>
<comment type="catalytic activity">
    <reaction evidence="8">
        <text>L-seryl-[protein] + ATP = O-phospho-L-seryl-[protein] + ADP + H(+)</text>
        <dbReference type="Rhea" id="RHEA:17989"/>
        <dbReference type="Rhea" id="RHEA-COMP:9863"/>
        <dbReference type="Rhea" id="RHEA-COMP:11604"/>
        <dbReference type="ChEBI" id="CHEBI:15378"/>
        <dbReference type="ChEBI" id="CHEBI:29999"/>
        <dbReference type="ChEBI" id="CHEBI:30616"/>
        <dbReference type="ChEBI" id="CHEBI:83421"/>
        <dbReference type="ChEBI" id="CHEBI:456216"/>
        <dbReference type="EC" id="2.7.11.1"/>
    </reaction>
</comment>
<evidence type="ECO:0000313" key="10">
    <source>
        <dbReference type="EMBL" id="KAA6386874.1"/>
    </source>
</evidence>
<evidence type="ECO:0000256" key="6">
    <source>
        <dbReference type="ARBA" id="ARBA00022840"/>
    </source>
</evidence>
<dbReference type="PROSITE" id="PS50011">
    <property type="entry name" value="PROTEIN_KINASE_DOM"/>
    <property type="match status" value="1"/>
</dbReference>
<dbReference type="InterPro" id="IPR000719">
    <property type="entry name" value="Prot_kinase_dom"/>
</dbReference>
<accession>A0A5J4VVY4</accession>
<evidence type="ECO:0000256" key="3">
    <source>
        <dbReference type="ARBA" id="ARBA00022679"/>
    </source>
</evidence>
<dbReference type="GO" id="GO:0005524">
    <property type="term" value="F:ATP binding"/>
    <property type="evidence" value="ECO:0007669"/>
    <property type="project" value="UniProtKB-KW"/>
</dbReference>
<dbReference type="OrthoDB" id="377346at2759"/>
<dbReference type="EMBL" id="SNRW01004613">
    <property type="protein sequence ID" value="KAA6386874.1"/>
    <property type="molecule type" value="Genomic_DNA"/>
</dbReference>
<evidence type="ECO:0000256" key="8">
    <source>
        <dbReference type="ARBA" id="ARBA00048679"/>
    </source>
</evidence>
<name>A0A5J4VVY4_9EUKA</name>
<dbReference type="GO" id="GO:0004674">
    <property type="term" value="F:protein serine/threonine kinase activity"/>
    <property type="evidence" value="ECO:0007669"/>
    <property type="project" value="UniProtKB-KW"/>
</dbReference>
<dbReference type="Gene3D" id="1.10.510.10">
    <property type="entry name" value="Transferase(Phosphotransferase) domain 1"/>
    <property type="match status" value="1"/>
</dbReference>
<comment type="catalytic activity">
    <reaction evidence="7">
        <text>L-threonyl-[protein] + ATP = O-phospho-L-threonyl-[protein] + ADP + H(+)</text>
        <dbReference type="Rhea" id="RHEA:46608"/>
        <dbReference type="Rhea" id="RHEA-COMP:11060"/>
        <dbReference type="Rhea" id="RHEA-COMP:11605"/>
        <dbReference type="ChEBI" id="CHEBI:15378"/>
        <dbReference type="ChEBI" id="CHEBI:30013"/>
        <dbReference type="ChEBI" id="CHEBI:30616"/>
        <dbReference type="ChEBI" id="CHEBI:61977"/>
        <dbReference type="ChEBI" id="CHEBI:456216"/>
        <dbReference type="EC" id="2.7.11.1"/>
    </reaction>
</comment>
<dbReference type="SUPFAM" id="SSF56112">
    <property type="entry name" value="Protein kinase-like (PK-like)"/>
    <property type="match status" value="1"/>
</dbReference>
<dbReference type="InterPro" id="IPR011009">
    <property type="entry name" value="Kinase-like_dom_sf"/>
</dbReference>
<dbReference type="PANTHER" id="PTHR44899:SF10">
    <property type="entry name" value="NIMA-RELATED KINASE 2"/>
    <property type="match status" value="1"/>
</dbReference>
<dbReference type="AlphaFoldDB" id="A0A5J4VVY4"/>
<dbReference type="PANTHER" id="PTHR44899">
    <property type="entry name" value="CAMK FAMILY PROTEIN KINASE"/>
    <property type="match status" value="1"/>
</dbReference>
<evidence type="ECO:0000259" key="9">
    <source>
        <dbReference type="PROSITE" id="PS50011"/>
    </source>
</evidence>
<sequence>MAERRRAPPVVYYGEYLVKKKFSAGAMSNTFLVEKGENTNKLFVLKIVNYFTDEDMDRAEREIAQLELLKSPYTVRLICTFTDHTNMCMVFEYCERGDLRNEITQLQKLPEQERVMCVWEILALMSLALNHLHSHDVLHRDIKPENIFVMADGSVRMGDFGLAKELIDKSYAGTIVGTKIYSAPEVFTQKKMDKQSDMYSLGIVVFELLTGIHPFAADSEQAMINKIVKNEIAKIPQFVPRDLSELIIGMMNPV</sequence>